<comment type="similarity">
    <text evidence="1 5">Belongs to the transferase hexapeptide repeat family.</text>
</comment>
<dbReference type="InterPro" id="IPR005881">
    <property type="entry name" value="Ser_O-AcTrfase"/>
</dbReference>
<evidence type="ECO:0000313" key="6">
    <source>
        <dbReference type="EMBL" id="MCB5226727.1"/>
    </source>
</evidence>
<dbReference type="EC" id="2.3.1.30" evidence="5"/>
<keyword evidence="3" id="KW-0677">Repeat</keyword>
<dbReference type="InterPro" id="IPR045304">
    <property type="entry name" value="LbH_SAT"/>
</dbReference>
<dbReference type="PIRSF" id="PIRSF000441">
    <property type="entry name" value="CysE"/>
    <property type="match status" value="1"/>
</dbReference>
<dbReference type="InterPro" id="IPR001451">
    <property type="entry name" value="Hexapep"/>
</dbReference>
<organism evidence="6 7">
    <name type="scientific">Alishewanella maricola</name>
    <dbReference type="NCBI Taxonomy" id="2795740"/>
    <lineage>
        <taxon>Bacteria</taxon>
        <taxon>Pseudomonadati</taxon>
        <taxon>Pseudomonadota</taxon>
        <taxon>Gammaproteobacteria</taxon>
        <taxon>Alteromonadales</taxon>
        <taxon>Alteromonadaceae</taxon>
        <taxon>Alishewanella</taxon>
    </lineage>
</organism>
<dbReference type="CDD" id="cd03354">
    <property type="entry name" value="LbH_SAT"/>
    <property type="match status" value="1"/>
</dbReference>
<dbReference type="Pfam" id="PF00132">
    <property type="entry name" value="Hexapep"/>
    <property type="match status" value="1"/>
</dbReference>
<evidence type="ECO:0000313" key="7">
    <source>
        <dbReference type="Proteomes" id="UP000633814"/>
    </source>
</evidence>
<reference evidence="6 7" key="1">
    <citation type="submission" date="2021-10" db="EMBL/GenBank/DDBJ databases">
        <title>Alishewanella koreense sp. nov. isolated from seawater of southwestern coast in South Korea and the proposal for the reclassification of Rheinheimera perlucida and Rheinheimera tuosuensis as Arsukibacterium perlucida and Arsukibacterium tuosuensis.</title>
        <authorList>
            <person name="Kim K.H."/>
            <person name="Ruan W."/>
            <person name="Kim K.R."/>
            <person name="Baek J.H."/>
            <person name="Jeon C.O."/>
        </authorList>
    </citation>
    <scope>NUCLEOTIDE SEQUENCE [LARGE SCALE GENOMIC DNA]</scope>
    <source>
        <strain evidence="6 7">16-MA</strain>
    </source>
</reference>
<gene>
    <name evidence="6" type="ORF">JAO78_007830</name>
</gene>
<dbReference type="InterPro" id="IPR018357">
    <property type="entry name" value="Hexapep_transf_CS"/>
</dbReference>
<dbReference type="PANTHER" id="PTHR42811">
    <property type="entry name" value="SERINE ACETYLTRANSFERASE"/>
    <property type="match status" value="1"/>
</dbReference>
<evidence type="ECO:0000256" key="4">
    <source>
        <dbReference type="ARBA" id="ARBA00023315"/>
    </source>
</evidence>
<dbReference type="Gene3D" id="2.160.10.10">
    <property type="entry name" value="Hexapeptide repeat proteins"/>
    <property type="match status" value="1"/>
</dbReference>
<dbReference type="SUPFAM" id="SSF51161">
    <property type="entry name" value="Trimeric LpxA-like enzymes"/>
    <property type="match status" value="1"/>
</dbReference>
<proteinExistence type="inferred from homology"/>
<sequence>MRNFLQDIRYKQQYFQQQGYNTSLLRAFLSDGSSANFLYRLTSWLQWHHLQPLALIVLWLNKILNSCMLGAGCRFGPGLILMHPVGIIINSKVTGGDNIIIQSGVVIGDERGKAPVLGRNIFIGAGAKIIGDVKIGDNVKIGANAVVVKDVPDNVTVVGIPARIVSKRA</sequence>
<keyword evidence="4 5" id="KW-0012">Acyltransferase</keyword>
<dbReference type="EMBL" id="JAEINI020000004">
    <property type="protein sequence ID" value="MCB5226727.1"/>
    <property type="molecule type" value="Genomic_DNA"/>
</dbReference>
<evidence type="ECO:0000256" key="5">
    <source>
        <dbReference type="PIRNR" id="PIRNR000441"/>
    </source>
</evidence>
<name>A0ABS8C308_9ALTE</name>
<keyword evidence="7" id="KW-1185">Reference proteome</keyword>
<comment type="caution">
    <text evidence="6">The sequence shown here is derived from an EMBL/GenBank/DDBJ whole genome shotgun (WGS) entry which is preliminary data.</text>
</comment>
<keyword evidence="2 5" id="KW-0808">Transferase</keyword>
<comment type="catalytic activity">
    <reaction evidence="5">
        <text>L-serine + acetyl-CoA = O-acetyl-L-serine + CoA</text>
        <dbReference type="Rhea" id="RHEA:24560"/>
        <dbReference type="ChEBI" id="CHEBI:33384"/>
        <dbReference type="ChEBI" id="CHEBI:57287"/>
        <dbReference type="ChEBI" id="CHEBI:57288"/>
        <dbReference type="ChEBI" id="CHEBI:58340"/>
        <dbReference type="EC" id="2.3.1.30"/>
    </reaction>
</comment>
<accession>A0ABS8C308</accession>
<evidence type="ECO:0000256" key="3">
    <source>
        <dbReference type="ARBA" id="ARBA00022737"/>
    </source>
</evidence>
<dbReference type="Proteomes" id="UP000633814">
    <property type="component" value="Unassembled WGS sequence"/>
</dbReference>
<evidence type="ECO:0000256" key="1">
    <source>
        <dbReference type="ARBA" id="ARBA00007274"/>
    </source>
</evidence>
<dbReference type="PROSITE" id="PS00101">
    <property type="entry name" value="HEXAPEP_TRANSFERASES"/>
    <property type="match status" value="1"/>
</dbReference>
<dbReference type="RefSeq" id="WP_226750822.1">
    <property type="nucleotide sequence ID" value="NZ_JAEINI020000004.1"/>
</dbReference>
<dbReference type="InterPro" id="IPR011004">
    <property type="entry name" value="Trimer_LpxA-like_sf"/>
</dbReference>
<evidence type="ECO:0000256" key="2">
    <source>
        <dbReference type="ARBA" id="ARBA00022679"/>
    </source>
</evidence>
<protein>
    <recommendedName>
        <fullName evidence="5">Serine acetyltransferase</fullName>
        <ecNumber evidence="5">2.3.1.30</ecNumber>
    </recommendedName>
</protein>